<dbReference type="OrthoDB" id="89900at2157"/>
<gene>
    <name evidence="4" type="ordered locus">Maeo_0898</name>
</gene>
<sequence length="266" mass="30260">MVKVKEYMTKTVDVVTPNNTAGEVIDLIKKTTHDTFPVIEDNKLIGIISVHDIFDVEKSEKIENLMTKREKMIITRPDAPVRDVGRIMFRTGFSKLPVVNDNNELVGIITNTDVIRSQIEKTTPLKLNKIVKTYENLGYKIRVDEGIIPIDKLKPTQSKIYADELCGREYELKMGLAEPIIVIKTKATKDKYILIDGHHRSVACYMSNIPTLNAYVIMVDTNNKLGIEKTAEKQGLKSLKDVKVIDEDKNDSSDIYKLNSKLEHQR</sequence>
<dbReference type="SUPFAM" id="SSF54631">
    <property type="entry name" value="CBS-domain pair"/>
    <property type="match status" value="1"/>
</dbReference>
<accession>A6UVF7</accession>
<dbReference type="HOGENOM" id="CLU_982154_0_0_2"/>
<dbReference type="Pfam" id="PF00571">
    <property type="entry name" value="CBS"/>
    <property type="match status" value="2"/>
</dbReference>
<dbReference type="GeneID" id="5327724"/>
<evidence type="ECO:0000259" key="3">
    <source>
        <dbReference type="PROSITE" id="PS51371"/>
    </source>
</evidence>
<evidence type="ECO:0000256" key="1">
    <source>
        <dbReference type="ARBA" id="ARBA00022737"/>
    </source>
</evidence>
<dbReference type="RefSeq" id="WP_011973611.1">
    <property type="nucleotide sequence ID" value="NC_009635.1"/>
</dbReference>
<dbReference type="SMART" id="SM00470">
    <property type="entry name" value="ParB"/>
    <property type="match status" value="1"/>
</dbReference>
<dbReference type="PROSITE" id="PS51371">
    <property type="entry name" value="CBS"/>
    <property type="match status" value="2"/>
</dbReference>
<evidence type="ECO:0000313" key="4">
    <source>
        <dbReference type="EMBL" id="ABR56479.1"/>
    </source>
</evidence>
<feature type="domain" description="CBS" evidence="3">
    <location>
        <begin position="8"/>
        <end position="63"/>
    </location>
</feature>
<dbReference type="PANTHER" id="PTHR48108:SF35">
    <property type="entry name" value="ZINC METALLOPROTEASE MJ0392"/>
    <property type="match status" value="1"/>
</dbReference>
<organism evidence="4 5">
    <name type="scientific">Methanococcus aeolicus (strain ATCC BAA-1280 / DSM 17508 / OCM 812 / Nankai-3)</name>
    <dbReference type="NCBI Taxonomy" id="419665"/>
    <lineage>
        <taxon>Archaea</taxon>
        <taxon>Methanobacteriati</taxon>
        <taxon>Methanobacteriota</taxon>
        <taxon>Methanomada group</taxon>
        <taxon>Methanococci</taxon>
        <taxon>Methanococcales</taxon>
        <taxon>Methanococcaceae</taxon>
        <taxon>Methanococcus</taxon>
    </lineage>
</organism>
<dbReference type="Gene3D" id="3.90.1530.10">
    <property type="entry name" value="Conserved hypothetical protein from pyrococcus furiosus pfu- 392566-001, ParB domain"/>
    <property type="match status" value="1"/>
</dbReference>
<keyword evidence="1" id="KW-0677">Repeat</keyword>
<dbReference type="InterPro" id="IPR051462">
    <property type="entry name" value="CBS_domain-containing"/>
</dbReference>
<dbReference type="CDD" id="cd16387">
    <property type="entry name" value="ParB_N_Srx"/>
    <property type="match status" value="1"/>
</dbReference>
<keyword evidence="5" id="KW-1185">Reference proteome</keyword>
<evidence type="ECO:0000313" key="5">
    <source>
        <dbReference type="Proteomes" id="UP000001106"/>
    </source>
</evidence>
<dbReference type="Proteomes" id="UP000001106">
    <property type="component" value="Chromosome"/>
</dbReference>
<dbReference type="PANTHER" id="PTHR48108">
    <property type="entry name" value="CBS DOMAIN-CONTAINING PROTEIN CBSX2, CHLOROPLASTIC"/>
    <property type="match status" value="1"/>
</dbReference>
<dbReference type="InterPro" id="IPR016427">
    <property type="entry name" value="UCP004699_CBS/ParB"/>
</dbReference>
<dbReference type="eggNOG" id="arCOG00623">
    <property type="taxonomic scope" value="Archaea"/>
</dbReference>
<dbReference type="KEGG" id="mae:Maeo_0898"/>
<dbReference type="SMART" id="SM00116">
    <property type="entry name" value="CBS"/>
    <property type="match status" value="2"/>
</dbReference>
<protein>
    <submittedName>
        <fullName evidence="4">CBS domain containing protein</fullName>
    </submittedName>
</protein>
<feature type="domain" description="CBS" evidence="3">
    <location>
        <begin position="66"/>
        <end position="125"/>
    </location>
</feature>
<reference evidence="4" key="1">
    <citation type="submission" date="2007-06" db="EMBL/GenBank/DDBJ databases">
        <title>Complete sequence of Methanococcus aeolicus Nankai-3.</title>
        <authorList>
            <consortium name="US DOE Joint Genome Institute"/>
            <person name="Copeland A."/>
            <person name="Lucas S."/>
            <person name="Lapidus A."/>
            <person name="Barry K."/>
            <person name="Glavina del Rio T."/>
            <person name="Dalin E."/>
            <person name="Tice H."/>
            <person name="Pitluck S."/>
            <person name="Chain P."/>
            <person name="Malfatti S."/>
            <person name="Shin M."/>
            <person name="Vergez L."/>
            <person name="Schmutz J."/>
            <person name="Larimer F."/>
            <person name="Land M."/>
            <person name="Hauser L."/>
            <person name="Kyrpides N."/>
            <person name="Lykidis A."/>
            <person name="Sieprawska-Lupa M."/>
            <person name="Whitman W.B."/>
            <person name="Richardson P."/>
        </authorList>
    </citation>
    <scope>NUCLEOTIDE SEQUENCE [LARGE SCALE GENOMIC DNA]</scope>
    <source>
        <strain evidence="4">Nankai-3</strain>
    </source>
</reference>
<dbReference type="InterPro" id="IPR046342">
    <property type="entry name" value="CBS_dom_sf"/>
</dbReference>
<evidence type="ECO:0000256" key="2">
    <source>
        <dbReference type="PROSITE-ProRule" id="PRU00703"/>
    </source>
</evidence>
<dbReference type="AlphaFoldDB" id="A6UVF7"/>
<name>A6UVF7_META3</name>
<dbReference type="InterPro" id="IPR036086">
    <property type="entry name" value="ParB/Sulfiredoxin_sf"/>
</dbReference>
<dbReference type="SUPFAM" id="SSF110849">
    <property type="entry name" value="ParB/Sulfiredoxin"/>
    <property type="match status" value="1"/>
</dbReference>
<dbReference type="Gene3D" id="3.10.580.10">
    <property type="entry name" value="CBS-domain"/>
    <property type="match status" value="2"/>
</dbReference>
<proteinExistence type="predicted"/>
<dbReference type="InterPro" id="IPR003115">
    <property type="entry name" value="ParB_N"/>
</dbReference>
<dbReference type="STRING" id="419665.Maeo_0898"/>
<dbReference type="InterPro" id="IPR000644">
    <property type="entry name" value="CBS_dom"/>
</dbReference>
<keyword evidence="2" id="KW-0129">CBS domain</keyword>
<dbReference type="EMBL" id="CP000743">
    <property type="protein sequence ID" value="ABR56479.1"/>
    <property type="molecule type" value="Genomic_DNA"/>
</dbReference>
<dbReference type="PIRSF" id="PIRSF004699">
    <property type="entry name" value="UCP004699_CBS_ParB"/>
    <property type="match status" value="1"/>
</dbReference>